<dbReference type="Proteomes" id="UP000887116">
    <property type="component" value="Unassembled WGS sequence"/>
</dbReference>
<proteinExistence type="predicted"/>
<protein>
    <submittedName>
        <fullName evidence="1">Uncharacterized protein</fullName>
    </submittedName>
</protein>
<gene>
    <name evidence="1" type="primary">AVEN_195498_1</name>
    <name evidence="1" type="ORF">TNCT_319531</name>
</gene>
<evidence type="ECO:0000313" key="1">
    <source>
        <dbReference type="EMBL" id="GFQ99106.1"/>
    </source>
</evidence>
<sequence length="164" mass="18260">MSSCEQDPKISSTESIAKHVLCGFAYVIVGSDGMMVKPPTVSIGKNAVDEFLTKLLDEEKSILDTLRCVKSIVFPPTDEENYKSSTKCSICENPLNGDAVRDYDHLIGTYRGAAHHCCNLNFKFASYIPVVIHDLKNYDGHFLIQGTELANSKKKRENSMHSQK</sequence>
<comment type="caution">
    <text evidence="1">The sequence shown here is derived from an EMBL/GenBank/DDBJ whole genome shotgun (WGS) entry which is preliminary data.</text>
</comment>
<dbReference type="OrthoDB" id="6433297at2759"/>
<keyword evidence="2" id="KW-1185">Reference proteome</keyword>
<dbReference type="EMBL" id="BMAO01005109">
    <property type="protein sequence ID" value="GFQ99106.1"/>
    <property type="molecule type" value="Genomic_DNA"/>
</dbReference>
<name>A0A8X6L8D7_TRICU</name>
<dbReference type="PANTHER" id="PTHR31511">
    <property type="entry name" value="PROTEIN CBG23764"/>
    <property type="match status" value="1"/>
</dbReference>
<dbReference type="InterPro" id="IPR044925">
    <property type="entry name" value="His-Me_finger_sf"/>
</dbReference>
<dbReference type="PANTHER" id="PTHR31511:SF12">
    <property type="entry name" value="RHO TERMINATION FACTOR N-TERMINAL DOMAIN-CONTAINING PROTEIN"/>
    <property type="match status" value="1"/>
</dbReference>
<accession>A0A8X6L8D7</accession>
<dbReference type="SUPFAM" id="SSF54060">
    <property type="entry name" value="His-Me finger endonucleases"/>
    <property type="match status" value="1"/>
</dbReference>
<reference evidence="1" key="1">
    <citation type="submission" date="2020-07" db="EMBL/GenBank/DDBJ databases">
        <title>Multicomponent nature underlies the extraordinary mechanical properties of spider dragline silk.</title>
        <authorList>
            <person name="Kono N."/>
            <person name="Nakamura H."/>
            <person name="Mori M."/>
            <person name="Yoshida Y."/>
            <person name="Ohtoshi R."/>
            <person name="Malay A.D."/>
            <person name="Moran D.A.P."/>
            <person name="Tomita M."/>
            <person name="Numata K."/>
            <person name="Arakawa K."/>
        </authorList>
    </citation>
    <scope>NUCLEOTIDE SEQUENCE</scope>
</reference>
<evidence type="ECO:0000313" key="2">
    <source>
        <dbReference type="Proteomes" id="UP000887116"/>
    </source>
</evidence>
<dbReference type="AlphaFoldDB" id="A0A8X6L8D7"/>
<organism evidence="1 2">
    <name type="scientific">Trichonephila clavata</name>
    <name type="common">Joro spider</name>
    <name type="synonym">Nephila clavata</name>
    <dbReference type="NCBI Taxonomy" id="2740835"/>
    <lineage>
        <taxon>Eukaryota</taxon>
        <taxon>Metazoa</taxon>
        <taxon>Ecdysozoa</taxon>
        <taxon>Arthropoda</taxon>
        <taxon>Chelicerata</taxon>
        <taxon>Arachnida</taxon>
        <taxon>Araneae</taxon>
        <taxon>Araneomorphae</taxon>
        <taxon>Entelegynae</taxon>
        <taxon>Araneoidea</taxon>
        <taxon>Nephilidae</taxon>
        <taxon>Trichonephila</taxon>
    </lineage>
</organism>